<keyword evidence="9" id="KW-1185">Reference proteome</keyword>
<comment type="similarity">
    <text evidence="1">Belongs to the ABC transporter superfamily.</text>
</comment>
<protein>
    <submittedName>
        <fullName evidence="7">Peptide ABC transporter ATPase</fullName>
    </submittedName>
</protein>
<keyword evidence="2" id="KW-0813">Transport</keyword>
<dbReference type="STRING" id="54915.ADS79_11885"/>
<dbReference type="PROSITE" id="PS50893">
    <property type="entry name" value="ABC_TRANSPORTER_2"/>
    <property type="match status" value="1"/>
</dbReference>
<comment type="caution">
    <text evidence="7">The sequence shown here is derived from an EMBL/GenBank/DDBJ whole genome shotgun (WGS) entry which is preliminary data.</text>
</comment>
<evidence type="ECO:0000313" key="7">
    <source>
        <dbReference type="EMBL" id="KNB72555.1"/>
    </source>
</evidence>
<dbReference type="GO" id="GO:0016887">
    <property type="term" value="F:ATP hydrolysis activity"/>
    <property type="evidence" value="ECO:0007669"/>
    <property type="project" value="InterPro"/>
</dbReference>
<dbReference type="InterPro" id="IPR003593">
    <property type="entry name" value="AAA+_ATPase"/>
</dbReference>
<dbReference type="InterPro" id="IPR050319">
    <property type="entry name" value="ABC_transp_ATP-bind"/>
</dbReference>
<dbReference type="CDD" id="cd03257">
    <property type="entry name" value="ABC_NikE_OppD_transporters"/>
    <property type="match status" value="1"/>
</dbReference>
<reference evidence="6 9" key="3">
    <citation type="submission" date="2019-06" db="EMBL/GenBank/DDBJ databases">
        <title>Whole genome shotgun sequence of Brevibacillus reuszeri NBRC 15719.</title>
        <authorList>
            <person name="Hosoyama A."/>
            <person name="Uohara A."/>
            <person name="Ohji S."/>
            <person name="Ichikawa N."/>
        </authorList>
    </citation>
    <scope>NUCLEOTIDE SEQUENCE [LARGE SCALE GENOMIC DNA]</scope>
    <source>
        <strain evidence="6 9">NBRC 15719</strain>
    </source>
</reference>
<name>A0A0K9YWD5_9BACL</name>
<dbReference type="InterPro" id="IPR003439">
    <property type="entry name" value="ABC_transporter-like_ATP-bd"/>
</dbReference>
<evidence type="ECO:0000256" key="3">
    <source>
        <dbReference type="ARBA" id="ARBA00022741"/>
    </source>
</evidence>
<evidence type="ECO:0000259" key="5">
    <source>
        <dbReference type="PROSITE" id="PS50893"/>
    </source>
</evidence>
<dbReference type="EMBL" id="BJON01000015">
    <property type="protein sequence ID" value="GED70433.1"/>
    <property type="molecule type" value="Genomic_DNA"/>
</dbReference>
<evidence type="ECO:0000256" key="1">
    <source>
        <dbReference type="ARBA" id="ARBA00005417"/>
    </source>
</evidence>
<evidence type="ECO:0000256" key="2">
    <source>
        <dbReference type="ARBA" id="ARBA00022448"/>
    </source>
</evidence>
<dbReference type="SMART" id="SM00382">
    <property type="entry name" value="AAA"/>
    <property type="match status" value="1"/>
</dbReference>
<dbReference type="Gene3D" id="3.40.50.300">
    <property type="entry name" value="P-loop containing nucleotide triphosphate hydrolases"/>
    <property type="match status" value="1"/>
</dbReference>
<evidence type="ECO:0000256" key="4">
    <source>
        <dbReference type="ARBA" id="ARBA00022840"/>
    </source>
</evidence>
<evidence type="ECO:0000313" key="8">
    <source>
        <dbReference type="Proteomes" id="UP000036834"/>
    </source>
</evidence>
<evidence type="ECO:0000313" key="9">
    <source>
        <dbReference type="Proteomes" id="UP000319578"/>
    </source>
</evidence>
<dbReference type="RefSeq" id="WP_049738607.1">
    <property type="nucleotide sequence ID" value="NZ_BJON01000015.1"/>
</dbReference>
<dbReference type="Proteomes" id="UP000319578">
    <property type="component" value="Unassembled WGS sequence"/>
</dbReference>
<dbReference type="PANTHER" id="PTHR43776">
    <property type="entry name" value="TRANSPORT ATP-BINDING PROTEIN"/>
    <property type="match status" value="1"/>
</dbReference>
<feature type="domain" description="ABC transporter" evidence="5">
    <location>
        <begin position="2"/>
        <end position="248"/>
    </location>
</feature>
<dbReference type="Proteomes" id="UP000036834">
    <property type="component" value="Unassembled WGS sequence"/>
</dbReference>
<dbReference type="InterPro" id="IPR017871">
    <property type="entry name" value="ABC_transporter-like_CS"/>
</dbReference>
<dbReference type="GO" id="GO:0055085">
    <property type="term" value="P:transmembrane transport"/>
    <property type="evidence" value="ECO:0007669"/>
    <property type="project" value="UniProtKB-ARBA"/>
</dbReference>
<gene>
    <name evidence="7" type="ORF">ADS79_11885</name>
    <name evidence="6" type="ORF">BRE01_41350</name>
</gene>
<reference evidence="7" key="2">
    <citation type="submission" date="2015-07" db="EMBL/GenBank/DDBJ databases">
        <title>MeaNS - Measles Nucleotide Surveillance Program.</title>
        <authorList>
            <person name="Tran T."/>
            <person name="Druce J."/>
        </authorList>
    </citation>
    <scope>NUCLEOTIDE SEQUENCE</scope>
    <source>
        <strain evidence="7">DSM 9887</strain>
    </source>
</reference>
<dbReference type="SUPFAM" id="SSF52540">
    <property type="entry name" value="P-loop containing nucleoside triphosphate hydrolases"/>
    <property type="match status" value="1"/>
</dbReference>
<dbReference type="PANTHER" id="PTHR43776:SF7">
    <property type="entry name" value="D,D-DIPEPTIDE TRANSPORT ATP-BINDING PROTEIN DDPF-RELATED"/>
    <property type="match status" value="1"/>
</dbReference>
<organism evidence="7 8">
    <name type="scientific">Brevibacillus reuszeri</name>
    <dbReference type="NCBI Taxonomy" id="54915"/>
    <lineage>
        <taxon>Bacteria</taxon>
        <taxon>Bacillati</taxon>
        <taxon>Bacillota</taxon>
        <taxon>Bacilli</taxon>
        <taxon>Bacillales</taxon>
        <taxon>Paenibacillaceae</taxon>
        <taxon>Brevibacillus</taxon>
    </lineage>
</organism>
<keyword evidence="4" id="KW-0067">ATP-binding</keyword>
<dbReference type="OrthoDB" id="9802264at2"/>
<evidence type="ECO:0000313" key="6">
    <source>
        <dbReference type="EMBL" id="GED70433.1"/>
    </source>
</evidence>
<dbReference type="GO" id="GO:0005524">
    <property type="term" value="F:ATP binding"/>
    <property type="evidence" value="ECO:0007669"/>
    <property type="project" value="UniProtKB-KW"/>
</dbReference>
<dbReference type="PATRIC" id="fig|54915.3.peg.1343"/>
<dbReference type="AlphaFoldDB" id="A0A0K9YWD5"/>
<sequence length="258" mass="29397">MIRVERVSKTFKTGWLRQQTYEAVKHVSFSIGRGETLGLIGESGCGKSTLSRLMVKLLPVDEGHIFFESTDITHYTMRQMFSLRTRMQIIFQHPDSALHPRQTMLQSLVEPLLLHKIMDKEQAVERVKEVLEPVGLTHDILSRYPHQVSGGQIQRVVIARALTLNPRFIVLDEPTSMLDVSVQAQVIEVLKTIQQQFDLTYLFISHDLDLVAHVSDRIAVMHKGEIVELDQSEKVMSDPAHPYSQKLVHAFCGYQLNG</sequence>
<dbReference type="Pfam" id="PF00005">
    <property type="entry name" value="ABC_tran"/>
    <property type="match status" value="1"/>
</dbReference>
<dbReference type="EMBL" id="LGIQ01000007">
    <property type="protein sequence ID" value="KNB72555.1"/>
    <property type="molecule type" value="Genomic_DNA"/>
</dbReference>
<dbReference type="InterPro" id="IPR027417">
    <property type="entry name" value="P-loop_NTPase"/>
</dbReference>
<reference evidence="8" key="1">
    <citation type="submission" date="2015-07" db="EMBL/GenBank/DDBJ databases">
        <title>Genome sequencing project for genomic taxonomy and phylogenomics of Bacillus-like bacteria.</title>
        <authorList>
            <person name="Liu B."/>
            <person name="Wang J."/>
            <person name="Zhu Y."/>
            <person name="Liu G."/>
            <person name="Chen Q."/>
            <person name="Chen Z."/>
            <person name="Lan J."/>
            <person name="Che J."/>
            <person name="Ge C."/>
            <person name="Shi H."/>
            <person name="Pan Z."/>
            <person name="Liu X."/>
        </authorList>
    </citation>
    <scope>NUCLEOTIDE SEQUENCE [LARGE SCALE GENOMIC DNA]</scope>
    <source>
        <strain evidence="8">DSM 9887</strain>
    </source>
</reference>
<accession>A0A0K9YWD5</accession>
<proteinExistence type="inferred from homology"/>
<dbReference type="PROSITE" id="PS00211">
    <property type="entry name" value="ABC_TRANSPORTER_1"/>
    <property type="match status" value="1"/>
</dbReference>
<keyword evidence="3" id="KW-0547">Nucleotide-binding</keyword>